<gene>
    <name evidence="1" type="ORF">BJ085DRAFT_41445</name>
</gene>
<protein>
    <submittedName>
        <fullName evidence="1">Uncharacterized protein</fullName>
    </submittedName>
</protein>
<dbReference type="AlphaFoldDB" id="A0A4P9ZW48"/>
<reference evidence="2" key="1">
    <citation type="journal article" date="2018" name="Nat. Microbiol.">
        <title>Leveraging single-cell genomics to expand the fungal tree of life.</title>
        <authorList>
            <person name="Ahrendt S.R."/>
            <person name="Quandt C.A."/>
            <person name="Ciobanu D."/>
            <person name="Clum A."/>
            <person name="Salamov A."/>
            <person name="Andreopoulos B."/>
            <person name="Cheng J.F."/>
            <person name="Woyke T."/>
            <person name="Pelin A."/>
            <person name="Henrissat B."/>
            <person name="Reynolds N.K."/>
            <person name="Benny G.L."/>
            <person name="Smith M.E."/>
            <person name="James T.Y."/>
            <person name="Grigoriev I.V."/>
        </authorList>
    </citation>
    <scope>NUCLEOTIDE SEQUENCE [LARGE SCALE GENOMIC DNA]</scope>
    <source>
        <strain evidence="2">RSA 468</strain>
    </source>
</reference>
<dbReference type="EMBL" id="ML002578">
    <property type="protein sequence ID" value="RKP36890.1"/>
    <property type="molecule type" value="Genomic_DNA"/>
</dbReference>
<organism evidence="1 2">
    <name type="scientific">Dimargaris cristalligena</name>
    <dbReference type="NCBI Taxonomy" id="215637"/>
    <lineage>
        <taxon>Eukaryota</taxon>
        <taxon>Fungi</taxon>
        <taxon>Fungi incertae sedis</taxon>
        <taxon>Zoopagomycota</taxon>
        <taxon>Kickxellomycotina</taxon>
        <taxon>Dimargaritomycetes</taxon>
        <taxon>Dimargaritales</taxon>
        <taxon>Dimargaritaceae</taxon>
        <taxon>Dimargaris</taxon>
    </lineage>
</organism>
<evidence type="ECO:0000313" key="1">
    <source>
        <dbReference type="EMBL" id="RKP36890.1"/>
    </source>
</evidence>
<dbReference type="Proteomes" id="UP000268162">
    <property type="component" value="Unassembled WGS sequence"/>
</dbReference>
<name>A0A4P9ZW48_9FUNG</name>
<sequence>MSNAEAYLVGRLRTLNCPHAHLISWSSFLGEPDDRQRCGPLSSSAVLILHWVVEQIWDEIGDPHGGLANSNRGIHSKASPTDRLKDALRYLGICNPSEIQTLQESHPFENRLEVVHHILDFLGPGVSNPSNESSGEILPNPEFNPGSSRLGMGLEDQTHVHVQLLDTLAAGHLNGLFSTQPGLFSGEWSHIAERPIKSADTKSTELTRTAVLQTYQEMKHSLGQLEALLREAEAQRPPVIEEDPIQLYRELAGLRGQLNILGKEFRQVFAADFETWVANSAVQLENQRKVMLPELGPNIRLLNQRVAQFQAAINNHAVAAQPDSGGVLPNSTDATPSHGRLKQAGEQLRGTIAQLQTQLATLNEGS</sequence>
<accession>A0A4P9ZW48</accession>
<keyword evidence="2" id="KW-1185">Reference proteome</keyword>
<proteinExistence type="predicted"/>
<evidence type="ECO:0000313" key="2">
    <source>
        <dbReference type="Proteomes" id="UP000268162"/>
    </source>
</evidence>